<protein>
    <submittedName>
        <fullName evidence="1">Pyridoxamine 5'-phosphate oxidase family protein</fullName>
    </submittedName>
</protein>
<dbReference type="OrthoDB" id="953at2157"/>
<proteinExistence type="predicted"/>
<dbReference type="InterPro" id="IPR024747">
    <property type="entry name" value="Pyridox_Oxase-rel"/>
</dbReference>
<dbReference type="EMBL" id="WUUU01000180">
    <property type="protein sequence ID" value="MXR21976.1"/>
    <property type="molecule type" value="Genomic_DNA"/>
</dbReference>
<dbReference type="Gene3D" id="2.30.110.10">
    <property type="entry name" value="Electron Transport, Fmn-binding Protein, Chain A"/>
    <property type="match status" value="1"/>
</dbReference>
<dbReference type="Proteomes" id="UP000471521">
    <property type="component" value="Unassembled WGS sequence"/>
</dbReference>
<sequence length="149" mass="16316">MSNDAAIRLDDDERDAFLGNGGTGVISLDTADGDPPHSLPVSYGYDATTETFYFRLAVEPGTEKGELDGRAASFVVHGESDDRWHSVVAEGRLDSTDDESVEMETLEAFDRIHIPLVDIFGEPPRTVSFEFYRLDPDRIGARTESSSGV</sequence>
<evidence type="ECO:0000313" key="1">
    <source>
        <dbReference type="EMBL" id="MXR21976.1"/>
    </source>
</evidence>
<organism evidence="1 2">
    <name type="scientific">Halobacterium bonnevillei</name>
    <dbReference type="NCBI Taxonomy" id="2692200"/>
    <lineage>
        <taxon>Archaea</taxon>
        <taxon>Methanobacteriati</taxon>
        <taxon>Methanobacteriota</taxon>
        <taxon>Stenosarchaea group</taxon>
        <taxon>Halobacteria</taxon>
        <taxon>Halobacteriales</taxon>
        <taxon>Halobacteriaceae</taxon>
        <taxon>Halobacterium</taxon>
    </lineage>
</organism>
<name>A0A6B0SNA7_9EURY</name>
<keyword evidence="2" id="KW-1185">Reference proteome</keyword>
<dbReference type="SUPFAM" id="SSF50475">
    <property type="entry name" value="FMN-binding split barrel"/>
    <property type="match status" value="1"/>
</dbReference>
<dbReference type="InterPro" id="IPR012349">
    <property type="entry name" value="Split_barrel_FMN-bd"/>
</dbReference>
<evidence type="ECO:0000313" key="2">
    <source>
        <dbReference type="Proteomes" id="UP000471521"/>
    </source>
</evidence>
<comment type="caution">
    <text evidence="1">The sequence shown here is derived from an EMBL/GenBank/DDBJ whole genome shotgun (WGS) entry which is preliminary data.</text>
</comment>
<dbReference type="Pfam" id="PF12900">
    <property type="entry name" value="Pyridox_ox_2"/>
    <property type="match status" value="1"/>
</dbReference>
<reference evidence="1 2" key="1">
    <citation type="submission" date="2019-12" db="EMBL/GenBank/DDBJ databases">
        <title>Isolation and characterization of three novel carbon monoxide-oxidizing members of Halobacteria from salione crusts and soils.</title>
        <authorList>
            <person name="Myers M.R."/>
            <person name="King G.M."/>
        </authorList>
    </citation>
    <scope>NUCLEOTIDE SEQUENCE [LARGE SCALE GENOMIC DNA]</scope>
    <source>
        <strain evidence="1 2">PCN9</strain>
    </source>
</reference>
<dbReference type="AlphaFoldDB" id="A0A6B0SNA7"/>
<accession>A0A6B0SNA7</accession>
<dbReference type="RefSeq" id="WP_159527383.1">
    <property type="nucleotide sequence ID" value="NZ_WUUU01000180.1"/>
</dbReference>
<gene>
    <name evidence="1" type="ORF">GRX66_15725</name>
</gene>